<name>A0A0P1AUJ4_PLAHL</name>
<evidence type="ECO:0000259" key="1">
    <source>
        <dbReference type="PROSITE" id="PS50222"/>
    </source>
</evidence>
<dbReference type="Gene3D" id="1.10.238.10">
    <property type="entry name" value="EF-hand"/>
    <property type="match status" value="2"/>
</dbReference>
<dbReference type="InterPro" id="IPR011992">
    <property type="entry name" value="EF-hand-dom_pair"/>
</dbReference>
<reference evidence="3" key="1">
    <citation type="submission" date="2014-09" db="EMBL/GenBank/DDBJ databases">
        <authorList>
            <person name="Sharma Rahul"/>
            <person name="Thines Marco"/>
        </authorList>
    </citation>
    <scope>NUCLEOTIDE SEQUENCE [LARGE SCALE GENOMIC DNA]</scope>
</reference>
<feature type="domain" description="EF-hand" evidence="1">
    <location>
        <begin position="276"/>
        <end position="311"/>
    </location>
</feature>
<dbReference type="EMBL" id="CCYD01001640">
    <property type="protein sequence ID" value="CEG45828.1"/>
    <property type="molecule type" value="Genomic_DNA"/>
</dbReference>
<dbReference type="AlphaFoldDB" id="A0A0P1AUJ4"/>
<dbReference type="PROSITE" id="PS50222">
    <property type="entry name" value="EF_HAND_2"/>
    <property type="match status" value="1"/>
</dbReference>
<evidence type="ECO:0000313" key="3">
    <source>
        <dbReference type="Proteomes" id="UP000054928"/>
    </source>
</evidence>
<sequence length="368" mass="42974">MSDYSFEHHLHQLQTLFGNDKTQLDKLYQSFKHADRKGQGTLKTIAKVEWVLRQHLSRSEMNKIDVQTLITRFVTKDNAFDYKTFCKVLRQSQKESIGSKIRPTNRESCRSSERRVLPSKFFESQRLLRESVRSKLVYGLQGATSKNGIQEILDILHRIDCKSDGFIPEKLFREKILKRLKIPLTRPERDFIIEQLRVDSCDAKYLDYEQLVSVCDIDFNNSESELTIDSNDNFLLKSFERGPKFLAAEKQLREFLQSPLSLNSSSIKDFPSHLFTGADLFLKLAESIDQDKSGLLHEDEFLRLLSKCGVSINRSLCKELLSIFPRSSGKMIKYSDFLQQYQNDRQIEQEITKLFSRLATRIYYHVKT</sequence>
<dbReference type="GeneID" id="36397154"/>
<dbReference type="Proteomes" id="UP000054928">
    <property type="component" value="Unassembled WGS sequence"/>
</dbReference>
<keyword evidence="3" id="KW-1185">Reference proteome</keyword>
<dbReference type="InterPro" id="IPR002048">
    <property type="entry name" value="EF_hand_dom"/>
</dbReference>
<organism evidence="2 3">
    <name type="scientific">Plasmopara halstedii</name>
    <name type="common">Downy mildew of sunflower</name>
    <dbReference type="NCBI Taxonomy" id="4781"/>
    <lineage>
        <taxon>Eukaryota</taxon>
        <taxon>Sar</taxon>
        <taxon>Stramenopiles</taxon>
        <taxon>Oomycota</taxon>
        <taxon>Peronosporomycetes</taxon>
        <taxon>Peronosporales</taxon>
        <taxon>Peronosporaceae</taxon>
        <taxon>Plasmopara</taxon>
    </lineage>
</organism>
<dbReference type="OrthoDB" id="63447at2759"/>
<proteinExistence type="predicted"/>
<dbReference type="GO" id="GO:0005509">
    <property type="term" value="F:calcium ion binding"/>
    <property type="evidence" value="ECO:0007669"/>
    <property type="project" value="InterPro"/>
</dbReference>
<evidence type="ECO:0000313" key="2">
    <source>
        <dbReference type="EMBL" id="CEG45828.1"/>
    </source>
</evidence>
<protein>
    <submittedName>
        <fullName evidence="2">EF-hand domain pair</fullName>
    </submittedName>
</protein>
<accession>A0A0P1AUJ4</accession>
<dbReference type="RefSeq" id="XP_024582197.1">
    <property type="nucleotide sequence ID" value="XM_024716616.1"/>
</dbReference>
<dbReference type="SUPFAM" id="SSF47473">
    <property type="entry name" value="EF-hand"/>
    <property type="match status" value="1"/>
</dbReference>